<evidence type="ECO:0000313" key="9">
    <source>
        <dbReference type="EMBL" id="EBA07452.1"/>
    </source>
</evidence>
<dbReference type="AlphaFoldDB" id="A3K5R3"/>
<evidence type="ECO:0000256" key="2">
    <source>
        <dbReference type="ARBA" id="ARBA00022475"/>
    </source>
</evidence>
<evidence type="ECO:0000256" key="4">
    <source>
        <dbReference type="ARBA" id="ARBA00022989"/>
    </source>
</evidence>
<dbReference type="Pfam" id="PF13462">
    <property type="entry name" value="Thioredoxin_4"/>
    <property type="match status" value="1"/>
</dbReference>
<sequence length="599" mass="65011">MVHQLSRPFDAENDILLGEAGGRVEITWYVDYTCPHTRRIRDVLRRSPARFGRDGASVAVRFILPHDDEDGAAFAARAACAAHRQGRFMDMHRALFDVPPSYSTDKVEELARDLDLDLDRFRADMEDADAKLEADRNSLGDTSDLHMPLLFIDGRFYEGAWDETSLIEAIERPLGVRLSLAGNDFFHWAASAGLVLILATLAALVVANIGWHDAYEELRETDFTLMFGARSFALPLEMWVNDGLMALFFLLVGIEIKREFVFGELSDRDRAIMPIIGALGGMIVPALLYTAVNYGGEAAHGWGVPMATDIAFTLGIMALLGNKVPTSLKVFVSALAIADDLGAILVIAVFYGEGFHLTQFLIACGVTGVMAVLAIGRVYNRMPYILLGVVLWYFIHESGLHATLAGVITAAVLPSRRPADGRSVAMQAAAIVDGEEDTENMNDSAVRRLQNAVDRLREPGFHLQEALEAYSNFIILPLFAFFNTGLLIIGSSFSPFAPESLGVMLGLYIGKPLGIVGIVWLATKLGIARLSSEISWVQMIGAGFLAGVGFTMSIFISSAAFEGGQLESVKLAVLITSTAAAITGSLILWFAPKIGGKAE</sequence>
<dbReference type="RefSeq" id="WP_005860468.1">
    <property type="nucleotide sequence ID" value="NZ_AAYA01000009.1"/>
</dbReference>
<name>A3K5R3_SAGS3</name>
<dbReference type="eggNOG" id="COG3004">
    <property type="taxonomic scope" value="Bacteria"/>
</dbReference>
<evidence type="ECO:0000256" key="3">
    <source>
        <dbReference type="ARBA" id="ARBA00022692"/>
    </source>
</evidence>
<dbReference type="EMBL" id="AAYA01000009">
    <property type="protein sequence ID" value="EBA07452.1"/>
    <property type="molecule type" value="Genomic_DNA"/>
</dbReference>
<evidence type="ECO:0000259" key="8">
    <source>
        <dbReference type="Pfam" id="PF13462"/>
    </source>
</evidence>
<keyword evidence="2 6" id="KW-1003">Cell membrane</keyword>
<feature type="transmembrane region" description="Helical" evidence="6">
    <location>
        <begin position="501"/>
        <end position="522"/>
    </location>
</feature>
<dbReference type="NCBIfam" id="TIGR00773">
    <property type="entry name" value="NhaA"/>
    <property type="match status" value="1"/>
</dbReference>
<accession>A3K5R3</accession>
<dbReference type="Gene3D" id="3.40.30.10">
    <property type="entry name" value="Glutaredoxin"/>
    <property type="match status" value="1"/>
</dbReference>
<feature type="transmembrane region" description="Helical" evidence="6">
    <location>
        <begin position="302"/>
        <end position="321"/>
    </location>
</feature>
<dbReference type="InterPro" id="IPR004670">
    <property type="entry name" value="NhaA"/>
</dbReference>
<feature type="transmembrane region" description="Helical" evidence="6">
    <location>
        <begin position="571"/>
        <end position="591"/>
    </location>
</feature>
<feature type="transmembrane region" description="Helical" evidence="6">
    <location>
        <begin position="328"/>
        <end position="351"/>
    </location>
</feature>
<keyword evidence="7" id="KW-0175">Coiled coil</keyword>
<dbReference type="HAMAP" id="MF_01844">
    <property type="entry name" value="NhaA"/>
    <property type="match status" value="1"/>
</dbReference>
<dbReference type="Pfam" id="PF06965">
    <property type="entry name" value="Na_H_antiport_1"/>
    <property type="match status" value="1"/>
</dbReference>
<dbReference type="Proteomes" id="UP000005713">
    <property type="component" value="Unassembled WGS sequence"/>
</dbReference>
<dbReference type="InterPro" id="IPR012336">
    <property type="entry name" value="Thioredoxin-like_fold"/>
</dbReference>
<dbReference type="PANTHER" id="PTHR30341:SF0">
    <property type="entry name" value="NA(+)_H(+) ANTIPORTER NHAA"/>
    <property type="match status" value="1"/>
</dbReference>
<comment type="catalytic activity">
    <reaction evidence="6">
        <text>Na(+)(in) + 2 H(+)(out) = Na(+)(out) + 2 H(+)(in)</text>
        <dbReference type="Rhea" id="RHEA:29251"/>
        <dbReference type="ChEBI" id="CHEBI:15378"/>
        <dbReference type="ChEBI" id="CHEBI:29101"/>
    </reaction>
</comment>
<feature type="transmembrane region" description="Helical" evidence="6">
    <location>
        <begin position="357"/>
        <end position="379"/>
    </location>
</feature>
<keyword evidence="6" id="KW-0915">Sodium</keyword>
<comment type="similarity">
    <text evidence="6">Belongs to the NhaA Na(+)/H(+) (TC 2.A.33) antiporter family.</text>
</comment>
<dbReference type="GO" id="GO:0005886">
    <property type="term" value="C:plasma membrane"/>
    <property type="evidence" value="ECO:0007669"/>
    <property type="project" value="UniProtKB-SubCell"/>
</dbReference>
<protein>
    <recommendedName>
        <fullName evidence="6">Na(+)/H(+) antiporter NhaA</fullName>
    </recommendedName>
    <alternativeName>
        <fullName evidence="6">Sodium/proton antiporter NhaA</fullName>
    </alternativeName>
</protein>
<keyword evidence="6" id="KW-0050">Antiport</keyword>
<comment type="subcellular location">
    <subcellularLocation>
        <location evidence="1">Cell inner membrane</location>
        <topology evidence="1">Multi-pass membrane protein</topology>
    </subcellularLocation>
    <subcellularLocation>
        <location evidence="6">Cell membrane</location>
        <topology evidence="6">Multi-pass membrane protein</topology>
    </subcellularLocation>
</comment>
<evidence type="ECO:0000256" key="7">
    <source>
        <dbReference type="SAM" id="Coils"/>
    </source>
</evidence>
<feature type="transmembrane region" description="Helical" evidence="6">
    <location>
        <begin position="231"/>
        <end position="254"/>
    </location>
</feature>
<dbReference type="InterPro" id="IPR023171">
    <property type="entry name" value="Na/H_antiporter_dom_sf"/>
</dbReference>
<dbReference type="GO" id="GO:0006885">
    <property type="term" value="P:regulation of pH"/>
    <property type="evidence" value="ECO:0007669"/>
    <property type="project" value="UniProtKB-UniRule"/>
</dbReference>
<gene>
    <name evidence="6" type="primary">nhaA</name>
    <name evidence="9" type="ORF">SSE37_21675</name>
</gene>
<dbReference type="PANTHER" id="PTHR30341">
    <property type="entry name" value="SODIUM ION/PROTON ANTIPORTER NHAA-RELATED"/>
    <property type="match status" value="1"/>
</dbReference>
<dbReference type="InterPro" id="IPR036249">
    <property type="entry name" value="Thioredoxin-like_sf"/>
</dbReference>
<dbReference type="GO" id="GO:0015385">
    <property type="term" value="F:sodium:proton antiporter activity"/>
    <property type="evidence" value="ECO:0007669"/>
    <property type="project" value="UniProtKB-UniRule"/>
</dbReference>
<evidence type="ECO:0000256" key="1">
    <source>
        <dbReference type="ARBA" id="ARBA00004429"/>
    </source>
</evidence>
<proteinExistence type="inferred from homology"/>
<feature type="domain" description="Thioredoxin-like fold" evidence="8">
    <location>
        <begin position="12"/>
        <end position="171"/>
    </location>
</feature>
<dbReference type="SUPFAM" id="SSF52833">
    <property type="entry name" value="Thioredoxin-like"/>
    <property type="match status" value="1"/>
</dbReference>
<dbReference type="Gene3D" id="1.20.1530.10">
    <property type="entry name" value="Na+/H+ antiporter like domain"/>
    <property type="match status" value="1"/>
</dbReference>
<evidence type="ECO:0000256" key="6">
    <source>
        <dbReference type="HAMAP-Rule" id="MF_01844"/>
    </source>
</evidence>
<keyword evidence="6" id="KW-0813">Transport</keyword>
<feature type="transmembrane region" description="Helical" evidence="6">
    <location>
        <begin position="469"/>
        <end position="489"/>
    </location>
</feature>
<evidence type="ECO:0000256" key="5">
    <source>
        <dbReference type="ARBA" id="ARBA00023136"/>
    </source>
</evidence>
<feature type="transmembrane region" description="Helical" evidence="6">
    <location>
        <begin position="275"/>
        <end position="296"/>
    </location>
</feature>
<comment type="caution">
    <text evidence="9">The sequence shown here is derived from an EMBL/GenBank/DDBJ whole genome shotgun (WGS) entry which is preliminary data.</text>
</comment>
<feature type="transmembrane region" description="Helical" evidence="6">
    <location>
        <begin position="534"/>
        <end position="559"/>
    </location>
</feature>
<keyword evidence="5 6" id="KW-0472">Membrane</keyword>
<dbReference type="OrthoDB" id="9808135at2"/>
<keyword evidence="6" id="KW-0739">Sodium transport</keyword>
<keyword evidence="4 6" id="KW-1133">Transmembrane helix</keyword>
<keyword evidence="3 6" id="KW-0812">Transmembrane</keyword>
<keyword evidence="6" id="KW-0406">Ion transport</keyword>
<keyword evidence="10" id="KW-1185">Reference proteome</keyword>
<feature type="transmembrane region" description="Helical" evidence="6">
    <location>
        <begin position="185"/>
        <end position="211"/>
    </location>
</feature>
<organism evidence="9 10">
    <name type="scientific">Sagittula stellata (strain ATCC 700073 / DSM 11524 / E-37)</name>
    <dbReference type="NCBI Taxonomy" id="388399"/>
    <lineage>
        <taxon>Bacteria</taxon>
        <taxon>Pseudomonadati</taxon>
        <taxon>Pseudomonadota</taxon>
        <taxon>Alphaproteobacteria</taxon>
        <taxon>Rhodobacterales</taxon>
        <taxon>Roseobacteraceae</taxon>
        <taxon>Sagittula</taxon>
    </lineage>
</organism>
<feature type="coiled-coil region" evidence="7">
    <location>
        <begin position="111"/>
        <end position="138"/>
    </location>
</feature>
<dbReference type="eggNOG" id="COG1651">
    <property type="taxonomic scope" value="Bacteria"/>
</dbReference>
<reference evidence="9 10" key="1">
    <citation type="submission" date="2006-06" db="EMBL/GenBank/DDBJ databases">
        <authorList>
            <person name="Moran M.A."/>
            <person name="Ferriera S."/>
            <person name="Johnson J."/>
            <person name="Kravitz S."/>
            <person name="Beeson K."/>
            <person name="Sutton G."/>
            <person name="Rogers Y.-H."/>
            <person name="Friedman R."/>
            <person name="Frazier M."/>
            <person name="Venter J.C."/>
        </authorList>
    </citation>
    <scope>NUCLEOTIDE SEQUENCE [LARGE SCALE GENOMIC DNA]</scope>
    <source>
        <strain evidence="9 10">E-37</strain>
    </source>
</reference>
<comment type="function">
    <text evidence="6">Na(+)/H(+) antiporter that extrudes sodium in exchange for external protons.</text>
</comment>
<evidence type="ECO:0000313" key="10">
    <source>
        <dbReference type="Proteomes" id="UP000005713"/>
    </source>
</evidence>